<sequence length="139" mass="15611">MTQIKKTLPLSPITETTKARDLAWELRCNRAHERGLISPWRHLCGAPDPFFRGELGLEAKDDYIAFRDALKAHIRFFAADQKRLSALMRQPGGNSAAQEDRAMQARVITQLIEIRRAGKAWSKTRAKAARTAARKADAA</sequence>
<reference evidence="1 2" key="1">
    <citation type="submission" date="2014-01" db="EMBL/GenBank/DDBJ databases">
        <title>Roseivivax halodurans JCM 10272 Genome Sequencing.</title>
        <authorList>
            <person name="Lai Q."/>
            <person name="Li G."/>
            <person name="Shao Z."/>
        </authorList>
    </citation>
    <scope>NUCLEOTIDE SEQUENCE [LARGE SCALE GENOMIC DNA]</scope>
    <source>
        <strain evidence="1 2">JCM 10272</strain>
    </source>
</reference>
<dbReference type="STRING" id="1449350.OCH239_10895"/>
<evidence type="ECO:0000313" key="2">
    <source>
        <dbReference type="Proteomes" id="UP000022447"/>
    </source>
</evidence>
<dbReference type="RefSeq" id="WP_037265328.1">
    <property type="nucleotide sequence ID" value="NZ_JALZ01000029.1"/>
</dbReference>
<proteinExistence type="predicted"/>
<accession>X7EBM2</accession>
<dbReference type="AlphaFoldDB" id="X7EBM2"/>
<protein>
    <submittedName>
        <fullName evidence="1">Uncharacterized protein</fullName>
    </submittedName>
</protein>
<dbReference type="OrthoDB" id="9861761at2"/>
<dbReference type="Proteomes" id="UP000022447">
    <property type="component" value="Unassembled WGS sequence"/>
</dbReference>
<dbReference type="EMBL" id="JALZ01000029">
    <property type="protein sequence ID" value="ETX13342.1"/>
    <property type="molecule type" value="Genomic_DNA"/>
</dbReference>
<name>X7EBM2_9RHOB</name>
<comment type="caution">
    <text evidence="1">The sequence shown here is derived from an EMBL/GenBank/DDBJ whole genome shotgun (WGS) entry which is preliminary data.</text>
</comment>
<keyword evidence="2" id="KW-1185">Reference proteome</keyword>
<organism evidence="1 2">
    <name type="scientific">Roseivivax halodurans JCM 10272</name>
    <dbReference type="NCBI Taxonomy" id="1449350"/>
    <lineage>
        <taxon>Bacteria</taxon>
        <taxon>Pseudomonadati</taxon>
        <taxon>Pseudomonadota</taxon>
        <taxon>Alphaproteobacteria</taxon>
        <taxon>Rhodobacterales</taxon>
        <taxon>Roseobacteraceae</taxon>
        <taxon>Roseivivax</taxon>
    </lineage>
</organism>
<evidence type="ECO:0000313" key="1">
    <source>
        <dbReference type="EMBL" id="ETX13342.1"/>
    </source>
</evidence>
<gene>
    <name evidence="1" type="ORF">OCH239_10895</name>
</gene>